<evidence type="ECO:0000256" key="6">
    <source>
        <dbReference type="ARBA" id="ARBA00022490"/>
    </source>
</evidence>
<proteinExistence type="inferred from homology"/>
<reference evidence="22 25" key="3">
    <citation type="journal article" date="2019" name="Nat. Med.">
        <title>A library of human gut bacterial isolates paired with longitudinal multiomics data enables mechanistic microbiome research.</title>
        <authorList>
            <person name="Poyet M."/>
            <person name="Groussin M."/>
            <person name="Gibbons S.M."/>
            <person name="Avila-Pacheco J."/>
            <person name="Jiang X."/>
            <person name="Kearney S.M."/>
            <person name="Perrotta A.R."/>
            <person name="Berdy B."/>
            <person name="Zhao S."/>
            <person name="Lieberman T.D."/>
            <person name="Swanson P.K."/>
            <person name="Smith M."/>
            <person name="Roesemann S."/>
            <person name="Alexander J.E."/>
            <person name="Rich S.A."/>
            <person name="Livny J."/>
            <person name="Vlamakis H."/>
            <person name="Clish C."/>
            <person name="Bullock K."/>
            <person name="Deik A."/>
            <person name="Scott J."/>
            <person name="Pierce K.A."/>
            <person name="Xavier R.J."/>
            <person name="Alm E.J."/>
        </authorList>
    </citation>
    <scope>NUCLEOTIDE SEQUENCE [LARGE SCALE GENOMIC DNA]</scope>
    <source>
        <strain evidence="22 25">BIOML-A2</strain>
    </source>
</reference>
<dbReference type="EC" id="2.7.7.23" evidence="20"/>
<dbReference type="Gene3D" id="3.90.550.10">
    <property type="entry name" value="Spore Coat Polysaccharide Biosynthesis Protein SpsA, Chain A"/>
    <property type="match status" value="1"/>
</dbReference>
<comment type="subcellular location">
    <subcellularLocation>
        <location evidence="1 20">Cytoplasm</location>
    </subcellularLocation>
</comment>
<feature type="binding site" evidence="20">
    <location>
        <position position="352"/>
    </location>
    <ligand>
        <name>UDP-N-acetyl-alpha-D-glucosamine</name>
        <dbReference type="ChEBI" id="CHEBI:57705"/>
    </ligand>
</feature>
<evidence type="ECO:0000256" key="3">
    <source>
        <dbReference type="ARBA" id="ARBA00005208"/>
    </source>
</evidence>
<comment type="similarity">
    <text evidence="5 20">In the N-terminal section; belongs to the N-acetylglucosamine-1-phosphate uridyltransferase family.</text>
</comment>
<dbReference type="PANTHER" id="PTHR43584:SF3">
    <property type="entry name" value="BIFUNCTIONAL PROTEIN GLMU"/>
    <property type="match status" value="1"/>
</dbReference>
<keyword evidence="16 20" id="KW-0961">Cell wall biogenesis/degradation</keyword>
<dbReference type="GO" id="GO:0071555">
    <property type="term" value="P:cell wall organization"/>
    <property type="evidence" value="ECO:0007669"/>
    <property type="project" value="UniProtKB-KW"/>
</dbReference>
<sequence>MEAAINAVVLAAGEGTRMRSRKPKVLCEVLFKPMISWVTDALERAGIEDICVVVGHGSEEVCQVLGDRFTVAMQTKRLGTGHAVLQGEAFLNSHRDGHTLILCGDAPFVDEDTIRRSLESHLQSGNAVTVITAELDDPTGYGRIVKDGGQIAKIVEQKDATEAERAIREVNSGAYWFETAALLEVLHQLQNDNAQGEYYLTDTVSLLLRAGRGAGTYTAQSEDVVLGANDRLSLYKLGEIARRRVIEKQMRQGVEFVTLDGIVLSPDCEIGADTTILPGTIIKGHTVVGCGCTIGPNSLLTDAVVGDGTVLNASQVTDSEIGSGVRMGPFVQVRPGSRVQDGAKVGNFVEIKNSTVGEGTSVAHLTYVGDSDVGSGVNFGCGCVTVNYDGSQKYRTVIGDNAFIGCNTNLVAPVTVGEGAYTAAGSTITEDVPDGALAIERGYQKTIENWAGKKLAGRIAKAKKKKEEER</sequence>
<comment type="function">
    <text evidence="19 20">Catalyzes the last two sequential reactions in the de novo biosynthetic pathway for UDP-N-acetylglucosamine (UDP-GlcNAc). The C-terminal domain catalyzes the transfer of acetyl group from acetyl coenzyme A to glucosamine-1-phosphate (GlcN-1-P) to produce N-acetylglucosamine-1-phosphate (GlcNAc-1-P), which is converted into UDP-GlcNAc by the transfer of uridine 5-monophosphate (from uridine 5-triphosphate), a reaction catalyzed by the N-terminal domain.</text>
</comment>
<dbReference type="InterPro" id="IPR011004">
    <property type="entry name" value="Trimer_LpxA-like_sf"/>
</dbReference>
<dbReference type="HAMAP" id="MF_01631">
    <property type="entry name" value="GlmU"/>
    <property type="match status" value="1"/>
</dbReference>
<feature type="binding site" evidence="20">
    <location>
        <position position="142"/>
    </location>
    <ligand>
        <name>UDP-N-acetyl-alpha-D-glucosamine</name>
        <dbReference type="ChEBI" id="CHEBI:57705"/>
    </ligand>
</feature>
<dbReference type="InterPro" id="IPR050065">
    <property type="entry name" value="GlmU-like"/>
</dbReference>
<feature type="active site" description="Proton acceptor" evidence="20">
    <location>
        <position position="364"/>
    </location>
</feature>
<feature type="region of interest" description="N-acetyltransferase" evidence="20">
    <location>
        <begin position="253"/>
        <end position="470"/>
    </location>
</feature>
<dbReference type="InterPro" id="IPR005882">
    <property type="entry name" value="Bifunctional_GlmU"/>
</dbReference>
<dbReference type="GO" id="GO:0006048">
    <property type="term" value="P:UDP-N-acetylglucosamine biosynthetic process"/>
    <property type="evidence" value="ECO:0007669"/>
    <property type="project" value="InterPro"/>
</dbReference>
<evidence type="ECO:0000313" key="23">
    <source>
        <dbReference type="EMBL" id="SHG33623.1"/>
    </source>
</evidence>
<evidence type="ECO:0000313" key="25">
    <source>
        <dbReference type="Proteomes" id="UP000474718"/>
    </source>
</evidence>
<evidence type="ECO:0000256" key="10">
    <source>
        <dbReference type="ARBA" id="ARBA00022737"/>
    </source>
</evidence>
<comment type="catalytic activity">
    <reaction evidence="18 20">
        <text>N-acetyl-alpha-D-glucosamine 1-phosphate + UTP + H(+) = UDP-N-acetyl-alpha-D-glucosamine + diphosphate</text>
        <dbReference type="Rhea" id="RHEA:13509"/>
        <dbReference type="ChEBI" id="CHEBI:15378"/>
        <dbReference type="ChEBI" id="CHEBI:33019"/>
        <dbReference type="ChEBI" id="CHEBI:46398"/>
        <dbReference type="ChEBI" id="CHEBI:57705"/>
        <dbReference type="ChEBI" id="CHEBI:57776"/>
        <dbReference type="EC" id="2.7.7.23"/>
    </reaction>
</comment>
<comment type="similarity">
    <text evidence="4 20">In the C-terminal section; belongs to the transferase hexapeptide repeat family.</text>
</comment>
<dbReference type="SUPFAM" id="SSF53448">
    <property type="entry name" value="Nucleotide-diphospho-sugar transferases"/>
    <property type="match status" value="1"/>
</dbReference>
<evidence type="ECO:0000256" key="11">
    <source>
        <dbReference type="ARBA" id="ARBA00022842"/>
    </source>
</evidence>
<dbReference type="GO" id="GO:0008360">
    <property type="term" value="P:regulation of cell shape"/>
    <property type="evidence" value="ECO:0007669"/>
    <property type="project" value="UniProtKB-KW"/>
</dbReference>
<keyword evidence="11 20" id="KW-0460">Magnesium</keyword>
<evidence type="ECO:0000256" key="13">
    <source>
        <dbReference type="ARBA" id="ARBA00022984"/>
    </source>
</evidence>
<feature type="region of interest" description="Pyrophosphorylase" evidence="20">
    <location>
        <begin position="1"/>
        <end position="231"/>
    </location>
</feature>
<gene>
    <name evidence="20 22" type="primary">glmU</name>
    <name evidence="22" type="ORF">GT747_11840</name>
    <name evidence="23" type="ORF">SAMN05444424_2154</name>
</gene>
<evidence type="ECO:0000313" key="22">
    <source>
        <dbReference type="EMBL" id="MZL70444.1"/>
    </source>
</evidence>
<comment type="subunit">
    <text evidence="20">Homotrimer.</text>
</comment>
<dbReference type="GO" id="GO:0000902">
    <property type="term" value="P:cell morphogenesis"/>
    <property type="evidence" value="ECO:0007669"/>
    <property type="project" value="UniProtKB-UniRule"/>
</dbReference>
<keyword evidence="15 20" id="KW-0012">Acyltransferase</keyword>
<evidence type="ECO:0000256" key="15">
    <source>
        <dbReference type="ARBA" id="ARBA00023315"/>
    </source>
</evidence>
<dbReference type="GO" id="GO:0016020">
    <property type="term" value="C:membrane"/>
    <property type="evidence" value="ECO:0007669"/>
    <property type="project" value="GOC"/>
</dbReference>
<evidence type="ECO:0000256" key="14">
    <source>
        <dbReference type="ARBA" id="ARBA00023268"/>
    </source>
</evidence>
<feature type="region of interest" description="Linker" evidence="20">
    <location>
        <begin position="232"/>
        <end position="252"/>
    </location>
</feature>
<dbReference type="NCBIfam" id="NF010934">
    <property type="entry name" value="PRK14354.1"/>
    <property type="match status" value="1"/>
</dbReference>
<evidence type="ECO:0000256" key="5">
    <source>
        <dbReference type="ARBA" id="ARBA00007947"/>
    </source>
</evidence>
<feature type="binding site" evidence="20">
    <location>
        <position position="378"/>
    </location>
    <ligand>
        <name>UDP-N-acetyl-alpha-D-glucosamine</name>
        <dbReference type="ChEBI" id="CHEBI:57705"/>
    </ligand>
</feature>
<comment type="caution">
    <text evidence="20">Lacks conserved residue(s) required for the propagation of feature annotation.</text>
</comment>
<keyword evidence="6 20" id="KW-0963">Cytoplasm</keyword>
<dbReference type="RefSeq" id="WP_021658499.1">
    <property type="nucleotide sequence ID" value="NZ_FQVY01000003.1"/>
</dbReference>
<feature type="binding site" evidence="20">
    <location>
        <position position="24"/>
    </location>
    <ligand>
        <name>UDP-N-acetyl-alpha-D-glucosamine</name>
        <dbReference type="ChEBI" id="CHEBI:57705"/>
    </ligand>
</feature>
<evidence type="ECO:0000256" key="17">
    <source>
        <dbReference type="ARBA" id="ARBA00048247"/>
    </source>
</evidence>
<reference evidence="24" key="1">
    <citation type="submission" date="2016-11" db="EMBL/GenBank/DDBJ databases">
        <authorList>
            <person name="Jaros S."/>
            <person name="Januszkiewicz K."/>
            <person name="Wedrychowicz H."/>
        </authorList>
    </citation>
    <scope>NUCLEOTIDE SEQUENCE [LARGE SCALE GENOMIC DNA]</scope>
    <source>
        <strain evidence="24">DSM 4029</strain>
    </source>
</reference>
<keyword evidence="7 20" id="KW-0808">Transferase</keyword>
<dbReference type="Pfam" id="PF00483">
    <property type="entry name" value="NTP_transferase"/>
    <property type="match status" value="1"/>
</dbReference>
<keyword evidence="9 20" id="KW-0479">Metal-binding</keyword>
<reference evidence="23" key="2">
    <citation type="submission" date="2016-11" db="EMBL/GenBank/DDBJ databases">
        <authorList>
            <person name="Varghese N."/>
            <person name="Submissions S."/>
        </authorList>
    </citation>
    <scope>NUCLEOTIDE SEQUENCE</scope>
    <source>
        <strain evidence="23">DSM 4029</strain>
    </source>
</reference>
<feature type="binding site" evidence="20">
    <location>
        <position position="74"/>
    </location>
    <ligand>
        <name>UDP-N-acetyl-alpha-D-glucosamine</name>
        <dbReference type="ChEBI" id="CHEBI:57705"/>
    </ligand>
</feature>
<evidence type="ECO:0000256" key="16">
    <source>
        <dbReference type="ARBA" id="ARBA00023316"/>
    </source>
</evidence>
<name>A0AAQ1MEF9_9FIRM</name>
<feature type="binding site" evidence="20">
    <location>
        <position position="105"/>
    </location>
    <ligand>
        <name>Mg(2+)</name>
        <dbReference type="ChEBI" id="CHEBI:18420"/>
    </ligand>
</feature>
<comment type="caution">
    <text evidence="23">The sequence shown here is derived from an EMBL/GenBank/DDBJ whole genome shotgun (WGS) entry which is preliminary data.</text>
</comment>
<dbReference type="InterPro" id="IPR001451">
    <property type="entry name" value="Hexapep"/>
</dbReference>
<dbReference type="GO" id="GO:0003977">
    <property type="term" value="F:UDP-N-acetylglucosamine diphosphorylase activity"/>
    <property type="evidence" value="ECO:0007669"/>
    <property type="project" value="UniProtKB-UniRule"/>
</dbReference>
<organism evidence="23 24">
    <name type="scientific">Bittarella massiliensis</name>
    <name type="common">ex Durand et al. 2017</name>
    <dbReference type="NCBI Taxonomy" id="1720313"/>
    <lineage>
        <taxon>Bacteria</taxon>
        <taxon>Bacillati</taxon>
        <taxon>Bacillota</taxon>
        <taxon>Clostridia</taxon>
        <taxon>Eubacteriales</taxon>
        <taxon>Oscillospiraceae</taxon>
        <taxon>Bittarella (ex Durand et al. 2017)</taxon>
    </lineage>
</organism>
<keyword evidence="14 20" id="KW-0511">Multifunctional enzyme</keyword>
<evidence type="ECO:0000313" key="24">
    <source>
        <dbReference type="Proteomes" id="UP000184089"/>
    </source>
</evidence>
<feature type="binding site" evidence="20">
    <location>
        <begin position="10"/>
        <end position="13"/>
    </location>
    <ligand>
        <name>UDP-N-acetyl-alpha-D-glucosamine</name>
        <dbReference type="ChEBI" id="CHEBI:57705"/>
    </ligand>
</feature>
<comment type="cofactor">
    <cofactor evidence="20">
        <name>Mg(2+)</name>
        <dbReference type="ChEBI" id="CHEBI:18420"/>
    </cofactor>
    <text evidence="20">Binds 1 Mg(2+) ion per subunit.</text>
</comment>
<evidence type="ECO:0000256" key="2">
    <source>
        <dbReference type="ARBA" id="ARBA00005166"/>
    </source>
</evidence>
<dbReference type="Proteomes" id="UP000474718">
    <property type="component" value="Unassembled WGS sequence"/>
</dbReference>
<dbReference type="NCBIfam" id="TIGR01173">
    <property type="entry name" value="glmU"/>
    <property type="match status" value="1"/>
</dbReference>
<dbReference type="GO" id="GO:0000287">
    <property type="term" value="F:magnesium ion binding"/>
    <property type="evidence" value="ECO:0007669"/>
    <property type="project" value="UniProtKB-UniRule"/>
</dbReference>
<evidence type="ECO:0000256" key="8">
    <source>
        <dbReference type="ARBA" id="ARBA00022695"/>
    </source>
</evidence>
<feature type="binding site" evidence="20">
    <location>
        <position position="441"/>
    </location>
    <ligand>
        <name>acetyl-CoA</name>
        <dbReference type="ChEBI" id="CHEBI:57288"/>
    </ligand>
</feature>
<dbReference type="InterPro" id="IPR038009">
    <property type="entry name" value="GlmU_C_LbH"/>
</dbReference>
<feature type="binding site" evidence="20">
    <location>
        <position position="229"/>
    </location>
    <ligand>
        <name>Mg(2+)</name>
        <dbReference type="ChEBI" id="CHEBI:18420"/>
    </ligand>
</feature>
<dbReference type="InterPro" id="IPR029044">
    <property type="entry name" value="Nucleotide-diphossugar_trans"/>
</dbReference>
<evidence type="ECO:0000256" key="18">
    <source>
        <dbReference type="ARBA" id="ARBA00048493"/>
    </source>
</evidence>
<protein>
    <recommendedName>
        <fullName evidence="20">Bifunctional protein GlmU</fullName>
    </recommendedName>
    <domain>
        <recommendedName>
            <fullName evidence="20">UDP-N-acetylglucosamine pyrophosphorylase</fullName>
            <ecNumber evidence="20">2.7.7.23</ecNumber>
        </recommendedName>
        <alternativeName>
            <fullName evidence="20">N-acetylglucosamine-1-phosphate uridyltransferase</fullName>
        </alternativeName>
    </domain>
    <domain>
        <recommendedName>
            <fullName evidence="20">Glucosamine-1-phosphate N-acetyltransferase</fullName>
            <ecNumber evidence="20">2.3.1.157</ecNumber>
        </recommendedName>
    </domain>
</protein>
<feature type="binding site" evidence="20">
    <location>
        <begin position="79"/>
        <end position="80"/>
    </location>
    <ligand>
        <name>UDP-N-acetyl-alpha-D-glucosamine</name>
        <dbReference type="ChEBI" id="CHEBI:57705"/>
    </ligand>
</feature>
<dbReference type="SUPFAM" id="SSF51161">
    <property type="entry name" value="Trimeric LpxA-like enzymes"/>
    <property type="match status" value="1"/>
</dbReference>
<keyword evidence="10 20" id="KW-0677">Repeat</keyword>
<dbReference type="GO" id="GO:0005737">
    <property type="term" value="C:cytoplasm"/>
    <property type="evidence" value="ECO:0007669"/>
    <property type="project" value="UniProtKB-SubCell"/>
</dbReference>
<evidence type="ECO:0000259" key="21">
    <source>
        <dbReference type="Pfam" id="PF00483"/>
    </source>
</evidence>
<dbReference type="GO" id="GO:0009245">
    <property type="term" value="P:lipid A biosynthetic process"/>
    <property type="evidence" value="ECO:0007669"/>
    <property type="project" value="UniProtKB-UniRule"/>
</dbReference>
<dbReference type="EMBL" id="WWVX01000008">
    <property type="protein sequence ID" value="MZL70444.1"/>
    <property type="molecule type" value="Genomic_DNA"/>
</dbReference>
<evidence type="ECO:0000256" key="20">
    <source>
        <dbReference type="HAMAP-Rule" id="MF_01631"/>
    </source>
</evidence>
<feature type="domain" description="Nucleotidyl transferase" evidence="21">
    <location>
        <begin position="7"/>
        <end position="219"/>
    </location>
</feature>
<feature type="binding site" evidence="20">
    <location>
        <position position="156"/>
    </location>
    <ligand>
        <name>UDP-N-acetyl-alpha-D-glucosamine</name>
        <dbReference type="ChEBI" id="CHEBI:57705"/>
    </ligand>
</feature>
<dbReference type="EC" id="2.3.1.157" evidence="20"/>
<evidence type="ECO:0000256" key="7">
    <source>
        <dbReference type="ARBA" id="ARBA00022679"/>
    </source>
</evidence>
<dbReference type="CDD" id="cd03353">
    <property type="entry name" value="LbH_GlmU_C"/>
    <property type="match status" value="1"/>
</dbReference>
<comment type="pathway">
    <text evidence="3 20">Nucleotide-sugar biosynthesis; UDP-N-acetyl-alpha-D-glucosamine biosynthesis; UDP-N-acetyl-alpha-D-glucosamine from N-acetyl-alpha-D-glucosamine 1-phosphate: step 1/1.</text>
</comment>
<dbReference type="CDD" id="cd02540">
    <property type="entry name" value="GT2_GlmU_N_bac"/>
    <property type="match status" value="1"/>
</dbReference>
<comment type="catalytic activity">
    <reaction evidence="17 20">
        <text>alpha-D-glucosamine 1-phosphate + acetyl-CoA = N-acetyl-alpha-D-glucosamine 1-phosphate + CoA + H(+)</text>
        <dbReference type="Rhea" id="RHEA:13725"/>
        <dbReference type="ChEBI" id="CHEBI:15378"/>
        <dbReference type="ChEBI" id="CHEBI:57287"/>
        <dbReference type="ChEBI" id="CHEBI:57288"/>
        <dbReference type="ChEBI" id="CHEBI:57776"/>
        <dbReference type="ChEBI" id="CHEBI:58516"/>
        <dbReference type="EC" id="2.3.1.157"/>
    </reaction>
</comment>
<keyword evidence="12 20" id="KW-0133">Cell shape</keyword>
<dbReference type="GO" id="GO:0019134">
    <property type="term" value="F:glucosamine-1-phosphate N-acetyltransferase activity"/>
    <property type="evidence" value="ECO:0007669"/>
    <property type="project" value="UniProtKB-UniRule"/>
</dbReference>
<keyword evidence="13 20" id="KW-0573">Peptidoglycan synthesis</keyword>
<dbReference type="EMBL" id="FQVY01000003">
    <property type="protein sequence ID" value="SHG33623.1"/>
    <property type="molecule type" value="Genomic_DNA"/>
</dbReference>
<dbReference type="PANTHER" id="PTHR43584">
    <property type="entry name" value="NUCLEOTIDYL TRANSFERASE"/>
    <property type="match status" value="1"/>
</dbReference>
<keyword evidence="25" id="KW-1185">Reference proteome</keyword>
<dbReference type="Proteomes" id="UP000184089">
    <property type="component" value="Unassembled WGS sequence"/>
</dbReference>
<feature type="binding site" evidence="20">
    <location>
        <position position="229"/>
    </location>
    <ligand>
        <name>UDP-N-acetyl-alpha-D-glucosamine</name>
        <dbReference type="ChEBI" id="CHEBI:57705"/>
    </ligand>
</feature>
<comment type="pathway">
    <text evidence="20">Bacterial outer membrane biogenesis; LPS lipid A biosynthesis.</text>
</comment>
<comment type="pathway">
    <text evidence="2 20">Nucleotide-sugar biosynthesis; UDP-N-acetyl-alpha-D-glucosamine biosynthesis; N-acetyl-alpha-D-glucosamine 1-phosphate from alpha-D-glucosamine 6-phosphate (route II): step 2/2.</text>
</comment>
<dbReference type="InterPro" id="IPR005835">
    <property type="entry name" value="NTP_transferase_dom"/>
</dbReference>
<dbReference type="GO" id="GO:0009252">
    <property type="term" value="P:peptidoglycan biosynthetic process"/>
    <property type="evidence" value="ECO:0007669"/>
    <property type="project" value="UniProtKB-UniRule"/>
</dbReference>
<feature type="binding site" evidence="20">
    <location>
        <begin position="387"/>
        <end position="388"/>
    </location>
    <ligand>
        <name>acetyl-CoA</name>
        <dbReference type="ChEBI" id="CHEBI:57288"/>
    </ligand>
</feature>
<dbReference type="Gene3D" id="2.160.10.10">
    <property type="entry name" value="Hexapeptide repeat proteins"/>
    <property type="match status" value="1"/>
</dbReference>
<dbReference type="AlphaFoldDB" id="A0AAQ1MEF9"/>
<accession>A0AAQ1MEF9</accession>
<evidence type="ECO:0000256" key="19">
    <source>
        <dbReference type="ARBA" id="ARBA00049628"/>
    </source>
</evidence>
<feature type="binding site" evidence="20">
    <location>
        <position position="424"/>
    </location>
    <ligand>
        <name>acetyl-CoA</name>
        <dbReference type="ChEBI" id="CHEBI:57288"/>
    </ligand>
</feature>
<evidence type="ECO:0000256" key="4">
    <source>
        <dbReference type="ARBA" id="ARBA00007707"/>
    </source>
</evidence>
<keyword evidence="8 20" id="KW-0548">Nucleotidyltransferase</keyword>
<evidence type="ECO:0000256" key="1">
    <source>
        <dbReference type="ARBA" id="ARBA00004496"/>
    </source>
</evidence>
<evidence type="ECO:0000256" key="9">
    <source>
        <dbReference type="ARBA" id="ARBA00022723"/>
    </source>
</evidence>
<dbReference type="Pfam" id="PF00132">
    <property type="entry name" value="Hexapep"/>
    <property type="match status" value="1"/>
</dbReference>
<feature type="binding site" evidence="20">
    <location>
        <position position="334"/>
    </location>
    <ligand>
        <name>UDP-N-acetyl-alpha-D-glucosamine</name>
        <dbReference type="ChEBI" id="CHEBI:57705"/>
    </ligand>
</feature>
<feature type="binding site" evidence="20">
    <location>
        <position position="171"/>
    </location>
    <ligand>
        <name>UDP-N-acetyl-alpha-D-glucosamine</name>
        <dbReference type="ChEBI" id="CHEBI:57705"/>
    </ligand>
</feature>
<evidence type="ECO:0000256" key="12">
    <source>
        <dbReference type="ARBA" id="ARBA00022960"/>
    </source>
</evidence>
<feature type="binding site" evidence="20">
    <location>
        <position position="367"/>
    </location>
    <ligand>
        <name>UDP-N-acetyl-alpha-D-glucosamine</name>
        <dbReference type="ChEBI" id="CHEBI:57705"/>
    </ligand>
</feature>